<dbReference type="EMBL" id="UINC01063997">
    <property type="protein sequence ID" value="SVB92212.1"/>
    <property type="molecule type" value="Genomic_DNA"/>
</dbReference>
<organism evidence="1">
    <name type="scientific">marine metagenome</name>
    <dbReference type="NCBI Taxonomy" id="408172"/>
    <lineage>
        <taxon>unclassified sequences</taxon>
        <taxon>metagenomes</taxon>
        <taxon>ecological metagenomes</taxon>
    </lineage>
</organism>
<reference evidence="1" key="1">
    <citation type="submission" date="2018-05" db="EMBL/GenBank/DDBJ databases">
        <authorList>
            <person name="Lanie J.A."/>
            <person name="Ng W.-L."/>
            <person name="Kazmierczak K.M."/>
            <person name="Andrzejewski T.M."/>
            <person name="Davidsen T.M."/>
            <person name="Wayne K.J."/>
            <person name="Tettelin H."/>
            <person name="Glass J.I."/>
            <person name="Rusch D."/>
            <person name="Podicherti R."/>
            <person name="Tsui H.-C.T."/>
            <person name="Winkler M.E."/>
        </authorList>
    </citation>
    <scope>NUCLEOTIDE SEQUENCE</scope>
</reference>
<sequence>MCLSFKVATYYLTPDSFDCESMLISSPISTLEINVFMVEMPRIALGSSPTIIYPSTSNSL</sequence>
<proteinExistence type="predicted"/>
<protein>
    <submittedName>
        <fullName evidence="1">Uncharacterized protein</fullName>
    </submittedName>
</protein>
<dbReference type="AlphaFoldDB" id="A0A382HYQ0"/>
<accession>A0A382HYQ0</accession>
<evidence type="ECO:0000313" key="1">
    <source>
        <dbReference type="EMBL" id="SVB92212.1"/>
    </source>
</evidence>
<name>A0A382HYQ0_9ZZZZ</name>
<gene>
    <name evidence="1" type="ORF">METZ01_LOCUS245066</name>
</gene>